<gene>
    <name evidence="3" type="ordered locus">FsymDg_4057</name>
</gene>
<dbReference type="PANTHER" id="PTHR22753">
    <property type="entry name" value="TRANSMEMBRANE PROTEIN 68"/>
    <property type="match status" value="1"/>
</dbReference>
<proteinExistence type="predicted"/>
<evidence type="ECO:0000259" key="2">
    <source>
        <dbReference type="SMART" id="SM00563"/>
    </source>
</evidence>
<organism evidence="3 4">
    <name type="scientific">Candidatus Protofrankia datiscae</name>
    <dbReference type="NCBI Taxonomy" id="2716812"/>
    <lineage>
        <taxon>Bacteria</taxon>
        <taxon>Bacillati</taxon>
        <taxon>Actinomycetota</taxon>
        <taxon>Actinomycetes</taxon>
        <taxon>Frankiales</taxon>
        <taxon>Frankiaceae</taxon>
        <taxon>Protofrankia</taxon>
    </lineage>
</organism>
<reference evidence="3 4" key="1">
    <citation type="submission" date="2011-05" db="EMBL/GenBank/DDBJ databases">
        <title>Complete sequence of chromosome of Frankia symbiont of Datisca glomerata.</title>
        <authorList>
            <consortium name="US DOE Joint Genome Institute"/>
            <person name="Lucas S."/>
            <person name="Han J."/>
            <person name="Lapidus A."/>
            <person name="Cheng J.-F."/>
            <person name="Goodwin L."/>
            <person name="Pitluck S."/>
            <person name="Peters L."/>
            <person name="Mikhailova N."/>
            <person name="Chertkov O."/>
            <person name="Teshima H."/>
            <person name="Han C."/>
            <person name="Tapia R."/>
            <person name="Land M."/>
            <person name="Hauser L."/>
            <person name="Kyrpides N."/>
            <person name="Ivanova N."/>
            <person name="Pagani I."/>
            <person name="Berry A."/>
            <person name="Pawlowski K."/>
            <person name="Persson T."/>
            <person name="Vanden Heuvel B."/>
            <person name="Benson D."/>
            <person name="Woyke T."/>
        </authorList>
    </citation>
    <scope>NUCLEOTIDE SEQUENCE [LARGE SCALE GENOMIC DNA]</scope>
    <source>
        <strain evidence="4">4085684</strain>
    </source>
</reference>
<dbReference type="AlphaFoldDB" id="F8AW07"/>
<dbReference type="RefSeq" id="WP_013875203.1">
    <property type="nucleotide sequence ID" value="NC_015656.1"/>
</dbReference>
<name>F8AW07_9ACTN</name>
<dbReference type="STRING" id="656024.FsymDg_4057"/>
<keyword evidence="3" id="KW-0012">Acyltransferase</keyword>
<sequence length="478" mass="50606">MSEARIIPLGSKDARIRASGGATERRSRSQGPTEGAHDDSAAVSGTDAGGPVGGGRAADRRAEGSGPDPRRSDPPTSATAVPTETRTAAERSGGQRWGDAGPPSGRDSARRAPARPDSARPDSAGVTGPGGAGARGPAVSRESRASWESPGPGEFLTPEAGDTWASKERAGVFGLNAPADDDVGAGPASVLPSEPLANAGSLERALAGFLAFLRRRITGDYVVDEHGFDPDLTENVIAPLLRPVYQNYFRVETRGLENVPDTGGALIVANHSGTLPLDAIMTSLAIMDHHPAHRHLRILAADLVFSVPFLAPLARKTGNTLACQADAERLLAGGHLVGVWPEGFKGIGKPFSERYKLQRFGRGGFVSAALRTGVPIIPCTIVGAEEIYPMIGNFRTFARLLGLPYLPVTPTFPWLGLLGLVPLPSKWFIEFGEPVETESPNPAAAEDPMLVFELTDRIRETIQHSLYGLLMQRRSVFF</sequence>
<dbReference type="InterPro" id="IPR002123">
    <property type="entry name" value="Plipid/glycerol_acylTrfase"/>
</dbReference>
<feature type="compositionally biased region" description="Gly residues" evidence="1">
    <location>
        <begin position="47"/>
        <end position="56"/>
    </location>
</feature>
<dbReference type="Pfam" id="PF01553">
    <property type="entry name" value="Acyltransferase"/>
    <property type="match status" value="1"/>
</dbReference>
<feature type="compositionally biased region" description="Basic and acidic residues" evidence="1">
    <location>
        <begin position="57"/>
        <end position="73"/>
    </location>
</feature>
<dbReference type="KEGG" id="fsy:FsymDg_4057"/>
<dbReference type="EMBL" id="CP002801">
    <property type="protein sequence ID" value="AEH11329.1"/>
    <property type="molecule type" value="Genomic_DNA"/>
</dbReference>
<evidence type="ECO:0000313" key="4">
    <source>
        <dbReference type="Proteomes" id="UP000001549"/>
    </source>
</evidence>
<feature type="compositionally biased region" description="Polar residues" evidence="1">
    <location>
        <begin position="74"/>
        <end position="86"/>
    </location>
</feature>
<evidence type="ECO:0000313" key="3">
    <source>
        <dbReference type="EMBL" id="AEH11329.1"/>
    </source>
</evidence>
<dbReference type="CDD" id="cd07987">
    <property type="entry name" value="LPLAT_MGAT-like"/>
    <property type="match status" value="1"/>
</dbReference>
<protein>
    <submittedName>
        <fullName evidence="3">Phospholipid/glycerol acyltransferase</fullName>
    </submittedName>
</protein>
<feature type="region of interest" description="Disordered" evidence="1">
    <location>
        <begin position="1"/>
        <end position="160"/>
    </location>
</feature>
<dbReference type="SUPFAM" id="SSF69593">
    <property type="entry name" value="Glycerol-3-phosphate (1)-acyltransferase"/>
    <property type="match status" value="1"/>
</dbReference>
<keyword evidence="3" id="KW-0808">Transferase</keyword>
<dbReference type="SMART" id="SM00563">
    <property type="entry name" value="PlsC"/>
    <property type="match status" value="1"/>
</dbReference>
<accession>F8AW07</accession>
<dbReference type="HOGENOM" id="CLU_042900_2_0_11"/>
<dbReference type="PANTHER" id="PTHR22753:SF14">
    <property type="entry name" value="MONOACYLGLYCEROL_DIACYLGLYCEROL O-ACYLTRANSFERASE"/>
    <property type="match status" value="1"/>
</dbReference>
<evidence type="ECO:0000256" key="1">
    <source>
        <dbReference type="SAM" id="MobiDB-lite"/>
    </source>
</evidence>
<dbReference type="eggNOG" id="COG0204">
    <property type="taxonomic scope" value="Bacteria"/>
</dbReference>
<dbReference type="GO" id="GO:0016020">
    <property type="term" value="C:membrane"/>
    <property type="evidence" value="ECO:0007669"/>
    <property type="project" value="TreeGrafter"/>
</dbReference>
<dbReference type="GO" id="GO:0016746">
    <property type="term" value="F:acyltransferase activity"/>
    <property type="evidence" value="ECO:0007669"/>
    <property type="project" value="UniProtKB-KW"/>
</dbReference>
<keyword evidence="4" id="KW-1185">Reference proteome</keyword>
<feature type="domain" description="Phospholipid/glycerol acyltransferase" evidence="2">
    <location>
        <begin position="265"/>
        <end position="384"/>
    </location>
</feature>
<dbReference type="Proteomes" id="UP000001549">
    <property type="component" value="Chromosome"/>
</dbReference>